<dbReference type="RefSeq" id="WP_256133671.1">
    <property type="nucleotide sequence ID" value="NZ_JANFXK010000030.1"/>
</dbReference>
<name>A0ABT1RTM6_9FIRM</name>
<dbReference type="PANTHER" id="PTHR32329">
    <property type="entry name" value="BIFUNCTIONAL PROTEIN [INCLUDES 2-HYDROXYACYL-COA DEHYDRATASE (N-TER) AND ITS ACTIVATOR DOMAIN (C_TERM)-RELATED"/>
    <property type="match status" value="1"/>
</dbReference>
<evidence type="ECO:0000313" key="1">
    <source>
        <dbReference type="EMBL" id="MCQ4638469.1"/>
    </source>
</evidence>
<dbReference type="Proteomes" id="UP001524502">
    <property type="component" value="Unassembled WGS sequence"/>
</dbReference>
<comment type="caution">
    <text evidence="1">The sequence shown here is derived from an EMBL/GenBank/DDBJ whole genome shotgun (WGS) entry which is preliminary data.</text>
</comment>
<dbReference type="PANTHER" id="PTHR32329:SF2">
    <property type="entry name" value="BIFUNCTIONAL PROTEIN [INCLUDES 2-HYDROXYACYL-COA DEHYDRATASE (N-TER) AND ITS ACTIVATOR DOMAIN (C_TERM)"/>
    <property type="match status" value="1"/>
</dbReference>
<organism evidence="1 2">
    <name type="scientific">Anaerovorax odorimutans</name>
    <dbReference type="NCBI Taxonomy" id="109327"/>
    <lineage>
        <taxon>Bacteria</taxon>
        <taxon>Bacillati</taxon>
        <taxon>Bacillota</taxon>
        <taxon>Clostridia</taxon>
        <taxon>Peptostreptococcales</taxon>
        <taxon>Anaerovoracaceae</taxon>
        <taxon>Anaerovorax</taxon>
    </lineage>
</organism>
<accession>A0ABT1RTM6</accession>
<reference evidence="1 2" key="1">
    <citation type="submission" date="2022-06" db="EMBL/GenBank/DDBJ databases">
        <title>Isolation of gut microbiota from human fecal samples.</title>
        <authorList>
            <person name="Pamer E.G."/>
            <person name="Barat B."/>
            <person name="Waligurski E."/>
            <person name="Medina S."/>
            <person name="Paddock L."/>
            <person name="Mostad J."/>
        </authorList>
    </citation>
    <scope>NUCLEOTIDE SEQUENCE [LARGE SCALE GENOMIC DNA]</scope>
    <source>
        <strain evidence="1 2">SL.3.17</strain>
    </source>
</reference>
<keyword evidence="2" id="KW-1185">Reference proteome</keyword>
<dbReference type="EMBL" id="JANFXK010000030">
    <property type="protein sequence ID" value="MCQ4638469.1"/>
    <property type="molecule type" value="Genomic_DNA"/>
</dbReference>
<evidence type="ECO:0000313" key="2">
    <source>
        <dbReference type="Proteomes" id="UP001524502"/>
    </source>
</evidence>
<dbReference type="InterPro" id="IPR051805">
    <property type="entry name" value="Dehydratase_Activator_Redct"/>
</dbReference>
<dbReference type="Gene3D" id="3.40.50.11900">
    <property type="match status" value="1"/>
</dbReference>
<sequence length="358" mass="39888">MKMTFPHLGPAYLAAALALKELGIPVVVPPANTGKTLEKGKSVSPEEMCLPFKFMAGNLIEAYDMGAQCVIMPATMGPCRLGEYGELLKQVLDQAGYAMEWILLDTPKAIGIKEWLRRLGTAGRESNATVLKAARVLTGSVQLMLSLDRLEAKIKEQAGYARHPGDCVKMLRSLRKELEASENLRAAGRTMAKYRRAVKMLPVNSRRRPVKILVTGEIYTSIEASANQNLEEQLMLMGCSVKRPVNISWWMAHTIRPSLPVPGRQRKRVYLPYSIGGYAKETVKEIRDSEEDGIIKIMPAGCMPEIVAKAVSNLIQEKEGKKILHLVFDEMQAAAGYETRIEAFVDMLERRRRVFLGN</sequence>
<proteinExistence type="predicted"/>
<protein>
    <submittedName>
        <fullName evidence="1">2-hydroxyglutaryl-CoA dehydratase</fullName>
    </submittedName>
</protein>
<gene>
    <name evidence="1" type="ORF">NE619_17195</name>
</gene>